<proteinExistence type="predicted"/>
<feature type="region of interest" description="Disordered" evidence="1">
    <location>
        <begin position="99"/>
        <end position="135"/>
    </location>
</feature>
<evidence type="ECO:0000313" key="2">
    <source>
        <dbReference type="EMBL" id="RUP50193.1"/>
    </source>
</evidence>
<dbReference type="OrthoDB" id="360923at2759"/>
<evidence type="ECO:0000256" key="1">
    <source>
        <dbReference type="SAM" id="MobiDB-lite"/>
    </source>
</evidence>
<sequence length="135" mass="15492">MVYIDSWDEFQKASEELYLGAPLHVSTTRPSLIAQLGDRHAIRHELQTCRREVDPQGHRRPDGRSLFCGCYRWHSARETLSFSTSRRYRADPPLLPFALPVSHVQDRPTGGSEKVRPAQQVADEQDTEQVHRSRG</sequence>
<gene>
    <name evidence="2" type="ORF">BC936DRAFT_140016</name>
</gene>
<dbReference type="EMBL" id="RBNI01001628">
    <property type="protein sequence ID" value="RUP50193.1"/>
    <property type="molecule type" value="Genomic_DNA"/>
</dbReference>
<keyword evidence="3" id="KW-1185">Reference proteome</keyword>
<dbReference type="AlphaFoldDB" id="A0A433DH51"/>
<evidence type="ECO:0000313" key="3">
    <source>
        <dbReference type="Proteomes" id="UP000268093"/>
    </source>
</evidence>
<dbReference type="Proteomes" id="UP000268093">
    <property type="component" value="Unassembled WGS sequence"/>
</dbReference>
<name>A0A433DH51_9FUNG</name>
<accession>A0A433DH51</accession>
<protein>
    <submittedName>
        <fullName evidence="2">Uncharacterized protein</fullName>
    </submittedName>
</protein>
<reference evidence="2 3" key="1">
    <citation type="journal article" date="2018" name="New Phytol.">
        <title>Phylogenomics of Endogonaceae and evolution of mycorrhizas within Mucoromycota.</title>
        <authorList>
            <person name="Chang Y."/>
            <person name="Desiro A."/>
            <person name="Na H."/>
            <person name="Sandor L."/>
            <person name="Lipzen A."/>
            <person name="Clum A."/>
            <person name="Barry K."/>
            <person name="Grigoriev I.V."/>
            <person name="Martin F.M."/>
            <person name="Stajich J.E."/>
            <person name="Smith M.E."/>
            <person name="Bonito G."/>
            <person name="Spatafora J.W."/>
        </authorList>
    </citation>
    <scope>NUCLEOTIDE SEQUENCE [LARGE SCALE GENOMIC DNA]</scope>
    <source>
        <strain evidence="2 3">GMNB39</strain>
    </source>
</reference>
<organism evidence="2 3">
    <name type="scientific">Jimgerdemannia flammicorona</name>
    <dbReference type="NCBI Taxonomy" id="994334"/>
    <lineage>
        <taxon>Eukaryota</taxon>
        <taxon>Fungi</taxon>
        <taxon>Fungi incertae sedis</taxon>
        <taxon>Mucoromycota</taxon>
        <taxon>Mucoromycotina</taxon>
        <taxon>Endogonomycetes</taxon>
        <taxon>Endogonales</taxon>
        <taxon>Endogonaceae</taxon>
        <taxon>Jimgerdemannia</taxon>
    </lineage>
</organism>
<comment type="caution">
    <text evidence="2">The sequence shown here is derived from an EMBL/GenBank/DDBJ whole genome shotgun (WGS) entry which is preliminary data.</text>
</comment>